<evidence type="ECO:0000313" key="3">
    <source>
        <dbReference type="Proteomes" id="UP001152798"/>
    </source>
</evidence>
<name>A0A9P0HEK7_NEZVI</name>
<feature type="region of interest" description="Disordered" evidence="1">
    <location>
        <begin position="83"/>
        <end position="106"/>
    </location>
</feature>
<gene>
    <name evidence="2" type="ORF">NEZAVI_LOCUS9752</name>
</gene>
<accession>A0A9P0HEK7</accession>
<dbReference type="Proteomes" id="UP001152798">
    <property type="component" value="Chromosome 4"/>
</dbReference>
<sequence length="106" mass="11845">MCVGQERKRRPEEVASPLGHDQVCGTFRFKGRPIVACPRVTAAFSSVFVPCRNHCFCRRLFDLERLSFDSRTSCWPLEIRPAATGSFSPPGSWAPKTSCNNKTHSA</sequence>
<dbReference type="AlphaFoldDB" id="A0A9P0HEK7"/>
<evidence type="ECO:0000256" key="1">
    <source>
        <dbReference type="SAM" id="MobiDB-lite"/>
    </source>
</evidence>
<reference evidence="2" key="1">
    <citation type="submission" date="2022-01" db="EMBL/GenBank/DDBJ databases">
        <authorList>
            <person name="King R."/>
        </authorList>
    </citation>
    <scope>NUCLEOTIDE SEQUENCE</scope>
</reference>
<organism evidence="2 3">
    <name type="scientific">Nezara viridula</name>
    <name type="common">Southern green stink bug</name>
    <name type="synonym">Cimex viridulus</name>
    <dbReference type="NCBI Taxonomy" id="85310"/>
    <lineage>
        <taxon>Eukaryota</taxon>
        <taxon>Metazoa</taxon>
        <taxon>Ecdysozoa</taxon>
        <taxon>Arthropoda</taxon>
        <taxon>Hexapoda</taxon>
        <taxon>Insecta</taxon>
        <taxon>Pterygota</taxon>
        <taxon>Neoptera</taxon>
        <taxon>Paraneoptera</taxon>
        <taxon>Hemiptera</taxon>
        <taxon>Heteroptera</taxon>
        <taxon>Panheteroptera</taxon>
        <taxon>Pentatomomorpha</taxon>
        <taxon>Pentatomoidea</taxon>
        <taxon>Pentatomidae</taxon>
        <taxon>Pentatominae</taxon>
        <taxon>Nezara</taxon>
    </lineage>
</organism>
<keyword evidence="3" id="KW-1185">Reference proteome</keyword>
<protein>
    <submittedName>
        <fullName evidence="2">Uncharacterized protein</fullName>
    </submittedName>
</protein>
<feature type="compositionally biased region" description="Polar residues" evidence="1">
    <location>
        <begin position="85"/>
        <end position="106"/>
    </location>
</feature>
<dbReference type="EMBL" id="OV725080">
    <property type="protein sequence ID" value="CAH1400535.1"/>
    <property type="molecule type" value="Genomic_DNA"/>
</dbReference>
<proteinExistence type="predicted"/>
<evidence type="ECO:0000313" key="2">
    <source>
        <dbReference type="EMBL" id="CAH1400535.1"/>
    </source>
</evidence>